<evidence type="ECO:0000313" key="1">
    <source>
        <dbReference type="EMBL" id="MBD1387297.1"/>
    </source>
</evidence>
<proteinExistence type="predicted"/>
<evidence type="ECO:0008006" key="3">
    <source>
        <dbReference type="Google" id="ProtNLM"/>
    </source>
</evidence>
<keyword evidence="2" id="KW-1185">Reference proteome</keyword>
<dbReference type="Proteomes" id="UP000618754">
    <property type="component" value="Unassembled WGS sequence"/>
</dbReference>
<accession>A0ABR7X9N1</accession>
<name>A0ABR7X9N1_9SPHI</name>
<sequence length="188" mass="21483">MQDILTNDKIIEALSTDRTKGFVEKLSVTLREQHFNIDQLIDLTFHPDTQVGFRAAWLLDTIILTSPEQYVNNLEYFVKRLGQVTNASCKRHYTRIMMHLTAHDAPEPVKAKLATIDMEIVVEQCFDWITDPKVKVAVKVLAADTLFNLCSRYDWIKEELASQVQFMMRDGGAAIQSRGKKLLAAIKI</sequence>
<evidence type="ECO:0000313" key="2">
    <source>
        <dbReference type="Proteomes" id="UP000618754"/>
    </source>
</evidence>
<reference evidence="1 2" key="1">
    <citation type="submission" date="2020-09" db="EMBL/GenBank/DDBJ databases">
        <title>Novel species of Mucilaginibacter isolated from a glacier on the Tibetan Plateau.</title>
        <authorList>
            <person name="Liu Q."/>
            <person name="Xin Y.-H."/>
        </authorList>
    </citation>
    <scope>NUCLEOTIDE SEQUENCE [LARGE SCALE GENOMIC DNA]</scope>
    <source>
        <strain evidence="1 2">CGMCC 1.13878</strain>
    </source>
</reference>
<gene>
    <name evidence="1" type="ORF">IDJ75_18555</name>
</gene>
<comment type="caution">
    <text evidence="1">The sequence shown here is derived from an EMBL/GenBank/DDBJ whole genome shotgun (WGS) entry which is preliminary data.</text>
</comment>
<dbReference type="InterPro" id="IPR016024">
    <property type="entry name" value="ARM-type_fold"/>
</dbReference>
<dbReference type="EMBL" id="JACWMW010000005">
    <property type="protein sequence ID" value="MBD1387297.1"/>
    <property type="molecule type" value="Genomic_DNA"/>
</dbReference>
<protein>
    <recommendedName>
        <fullName evidence="3">Adenylosuccinate lyase</fullName>
    </recommendedName>
</protein>
<dbReference type="RefSeq" id="WP_191177147.1">
    <property type="nucleotide sequence ID" value="NZ_JACWMW010000005.1"/>
</dbReference>
<organism evidence="1 2">
    <name type="scientific">Mucilaginibacter rigui</name>
    <dbReference type="NCBI Taxonomy" id="534635"/>
    <lineage>
        <taxon>Bacteria</taxon>
        <taxon>Pseudomonadati</taxon>
        <taxon>Bacteroidota</taxon>
        <taxon>Sphingobacteriia</taxon>
        <taxon>Sphingobacteriales</taxon>
        <taxon>Sphingobacteriaceae</taxon>
        <taxon>Mucilaginibacter</taxon>
    </lineage>
</organism>
<dbReference type="SUPFAM" id="SSF48371">
    <property type="entry name" value="ARM repeat"/>
    <property type="match status" value="1"/>
</dbReference>